<keyword evidence="1" id="KW-0472">Membrane</keyword>
<dbReference type="PATRIC" id="fig|935700.4.peg.2301"/>
<comment type="caution">
    <text evidence="2">The sequence shown here is derived from an EMBL/GenBank/DDBJ whole genome shotgun (WGS) entry which is preliminary data.</text>
</comment>
<protein>
    <submittedName>
        <fullName evidence="2">YhaH protein</fullName>
    </submittedName>
</protein>
<keyword evidence="1" id="KW-1133">Transmembrane helix</keyword>
<feature type="transmembrane region" description="Helical" evidence="1">
    <location>
        <begin position="98"/>
        <end position="116"/>
    </location>
</feature>
<dbReference type="AlphaFoldDB" id="A0A0D1CMF9"/>
<gene>
    <name evidence="2" type="primary">yhaH</name>
    <name evidence="2" type="ORF">jaqu_22360</name>
</gene>
<dbReference type="InterPro" id="IPR008523">
    <property type="entry name" value="DUF805"/>
</dbReference>
<dbReference type="PANTHER" id="PTHR34980">
    <property type="entry name" value="INNER MEMBRANE PROTEIN-RELATED-RELATED"/>
    <property type="match status" value="1"/>
</dbReference>
<dbReference type="STRING" id="935700.jaqu_22360"/>
<dbReference type="Proteomes" id="UP000032232">
    <property type="component" value="Unassembled WGS sequence"/>
</dbReference>
<dbReference type="GO" id="GO:0005886">
    <property type="term" value="C:plasma membrane"/>
    <property type="evidence" value="ECO:0007669"/>
    <property type="project" value="TreeGrafter"/>
</dbReference>
<dbReference type="Pfam" id="PF05656">
    <property type="entry name" value="DUF805"/>
    <property type="match status" value="1"/>
</dbReference>
<feature type="transmembrane region" description="Helical" evidence="1">
    <location>
        <begin position="67"/>
        <end position="86"/>
    </location>
</feature>
<sequence length="194" mass="21914">MGFFEANLHCLKNPLTFEGRASRSEFWYCILGQTISFFVIFVAGFVFAIQGILNGGEAPAILSNRNLWVAASVVYLYVCAVQISVSVRRLHDTDHSGWWYWIMLVPFIGFIWYILLMAKPSDQGRNEYGSGPATAKRVAPKVAVRSRRGQLDLDDDFDWGEGVAIMAAAETQREEMRRARAADLRALRQSRMPS</sequence>
<dbReference type="RefSeq" id="WP_052500925.1">
    <property type="nucleotide sequence ID" value="NZ_FZPF01000004.1"/>
</dbReference>
<proteinExistence type="predicted"/>
<evidence type="ECO:0000313" key="2">
    <source>
        <dbReference type="EMBL" id="KIT15967.1"/>
    </source>
</evidence>
<reference evidence="2 3" key="1">
    <citation type="submission" date="2015-02" db="EMBL/GenBank/DDBJ databases">
        <title>Genome Sequence of Jannaschia aquimarina DSM28248, a member of the Roseobacter clade.</title>
        <authorList>
            <person name="Voget S."/>
            <person name="Daniel R."/>
        </authorList>
    </citation>
    <scope>NUCLEOTIDE SEQUENCE [LARGE SCALE GENOMIC DNA]</scope>
    <source>
        <strain evidence="2 3">GSW-M26</strain>
    </source>
</reference>
<organism evidence="2 3">
    <name type="scientific">Jannaschia aquimarina</name>
    <dbReference type="NCBI Taxonomy" id="935700"/>
    <lineage>
        <taxon>Bacteria</taxon>
        <taxon>Pseudomonadati</taxon>
        <taxon>Pseudomonadota</taxon>
        <taxon>Alphaproteobacteria</taxon>
        <taxon>Rhodobacterales</taxon>
        <taxon>Roseobacteraceae</taxon>
        <taxon>Jannaschia</taxon>
    </lineage>
</organism>
<keyword evidence="3" id="KW-1185">Reference proteome</keyword>
<name>A0A0D1CMF9_9RHOB</name>
<accession>A0A0D1CMF9</accession>
<dbReference type="OrthoDB" id="9812349at2"/>
<feature type="transmembrane region" description="Helical" evidence="1">
    <location>
        <begin position="35"/>
        <end position="55"/>
    </location>
</feature>
<evidence type="ECO:0000313" key="3">
    <source>
        <dbReference type="Proteomes" id="UP000032232"/>
    </source>
</evidence>
<evidence type="ECO:0000256" key="1">
    <source>
        <dbReference type="SAM" id="Phobius"/>
    </source>
</evidence>
<keyword evidence="1" id="KW-0812">Transmembrane</keyword>
<dbReference type="EMBL" id="JYFE01000041">
    <property type="protein sequence ID" value="KIT15967.1"/>
    <property type="molecule type" value="Genomic_DNA"/>
</dbReference>